<sequence length="272" mass="30808">MTDFDRVKEYYRFFDEKNRLVNSGSGKLEFLMSMELLKRWLPGKGSILDLGGGAGAYSFPLAAEGYKVFLADLSEELIQQAEEQNREVEHPVICNVVNAIDLSLYNDGQFDTVLVMGPLYHLLEASEREQCIAEVNRVLKPGGIVFATFLPYLSGSVGVVERFFGHPNQVDADTIREVFRSGKFSNLTNAGFQEGYYPTSEEIEELFRNHGFSKQQIRSIRGFGWKREEVLFRAQEKDPDMFKVMIDMINETAENKAIVETCGHAVYVGKKA</sequence>
<keyword evidence="1" id="KW-0808">Transferase</keyword>
<name>A0AC61MXQ0_9FIRM</name>
<protein>
    <submittedName>
        <fullName evidence="1">Class I SAM-dependent methyltransferase</fullName>
    </submittedName>
</protein>
<organism evidence="1 2">
    <name type="scientific">Aristaeella hokkaidonensis</name>
    <dbReference type="NCBI Taxonomy" id="3046382"/>
    <lineage>
        <taxon>Bacteria</taxon>
        <taxon>Bacillati</taxon>
        <taxon>Bacillota</taxon>
        <taxon>Clostridia</taxon>
        <taxon>Eubacteriales</taxon>
        <taxon>Aristaeellaceae</taxon>
        <taxon>Aristaeella</taxon>
    </lineage>
</organism>
<evidence type="ECO:0000313" key="1">
    <source>
        <dbReference type="EMBL" id="QUC67642.1"/>
    </source>
</evidence>
<reference evidence="1" key="1">
    <citation type="submission" date="2021-01" db="EMBL/GenBank/DDBJ databases">
        <title>Complete genome sequence of Clostridiales bacterium R-7.</title>
        <authorList>
            <person name="Mahoney-Kurpe S.C."/>
            <person name="Palevich N."/>
            <person name="Koike S."/>
            <person name="Moon C.D."/>
            <person name="Attwood G.T."/>
        </authorList>
    </citation>
    <scope>NUCLEOTIDE SEQUENCE</scope>
    <source>
        <strain evidence="1">R-7</strain>
    </source>
</reference>
<evidence type="ECO:0000313" key="2">
    <source>
        <dbReference type="Proteomes" id="UP000682782"/>
    </source>
</evidence>
<gene>
    <name evidence="1" type="ORF">JYE49_02770</name>
</gene>
<dbReference type="EMBL" id="CP068393">
    <property type="protein sequence ID" value="QUC67642.1"/>
    <property type="molecule type" value="Genomic_DNA"/>
</dbReference>
<proteinExistence type="predicted"/>
<keyword evidence="1" id="KW-0489">Methyltransferase</keyword>
<keyword evidence="2" id="KW-1185">Reference proteome</keyword>
<accession>A0AC61MXQ0</accession>
<dbReference type="Proteomes" id="UP000682782">
    <property type="component" value="Chromosome"/>
</dbReference>